<protein>
    <submittedName>
        <fullName evidence="2">Molybdopterin-guanine dinucleotide biosynthesis protein MobB</fullName>
    </submittedName>
</protein>
<dbReference type="NCBIfam" id="TIGR00176">
    <property type="entry name" value="mobB"/>
    <property type="match status" value="1"/>
</dbReference>
<feature type="domain" description="Molybdopterin-guanine dinucleotide biosynthesis protein B (MobB)" evidence="1">
    <location>
        <begin position="3"/>
        <end position="118"/>
    </location>
</feature>
<dbReference type="InterPro" id="IPR004435">
    <property type="entry name" value="MobB_dom"/>
</dbReference>
<organism evidence="2 3">
    <name type="scientific">Lactovum miscens</name>
    <dbReference type="NCBI Taxonomy" id="190387"/>
    <lineage>
        <taxon>Bacteria</taxon>
        <taxon>Bacillati</taxon>
        <taxon>Bacillota</taxon>
        <taxon>Bacilli</taxon>
        <taxon>Lactobacillales</taxon>
        <taxon>Streptococcaceae</taxon>
        <taxon>Lactovum</taxon>
    </lineage>
</organism>
<evidence type="ECO:0000259" key="1">
    <source>
        <dbReference type="Pfam" id="PF03205"/>
    </source>
</evidence>
<sequence>MKVLQVIGNKNVGKTSVILDFISVAKKMNLKVICLKRSYSAVLDTPETDSFRFACAGADAVGLQTEGEFLWHEQNQESISDIIAKHAPSDTDLILIEGFRDENFWCDKIELIGPNSTERIFEKPCLRLLGENEKSAKVYVEAVATVFPEMVSDDTMDFCSRDKRIEKFKELISRQDDEN</sequence>
<proteinExistence type="predicted"/>
<accession>A0A841C310</accession>
<gene>
    <name evidence="2" type="ORF">HNQ37_000081</name>
</gene>
<dbReference type="PANTHER" id="PTHR40072:SF1">
    <property type="entry name" value="MOLYBDOPTERIN-GUANINE DINUCLEOTIDE BIOSYNTHESIS ADAPTER PROTEIN"/>
    <property type="match status" value="1"/>
</dbReference>
<dbReference type="Pfam" id="PF03205">
    <property type="entry name" value="MobB"/>
    <property type="match status" value="1"/>
</dbReference>
<dbReference type="GO" id="GO:0005525">
    <property type="term" value="F:GTP binding"/>
    <property type="evidence" value="ECO:0007669"/>
    <property type="project" value="InterPro"/>
</dbReference>
<evidence type="ECO:0000313" key="2">
    <source>
        <dbReference type="EMBL" id="MBB5887213.1"/>
    </source>
</evidence>
<dbReference type="InterPro" id="IPR052539">
    <property type="entry name" value="MGD_biosynthesis_adapter"/>
</dbReference>
<dbReference type="PANTHER" id="PTHR40072">
    <property type="entry name" value="MOLYBDOPTERIN-GUANINE DINUCLEOTIDE BIOSYNTHESIS ADAPTER PROTEIN-RELATED"/>
    <property type="match status" value="1"/>
</dbReference>
<dbReference type="AlphaFoldDB" id="A0A841C310"/>
<comment type="caution">
    <text evidence="2">The sequence shown here is derived from an EMBL/GenBank/DDBJ whole genome shotgun (WGS) entry which is preliminary data.</text>
</comment>
<dbReference type="Gene3D" id="3.40.50.300">
    <property type="entry name" value="P-loop containing nucleotide triphosphate hydrolases"/>
    <property type="match status" value="1"/>
</dbReference>
<dbReference type="InterPro" id="IPR027417">
    <property type="entry name" value="P-loop_NTPase"/>
</dbReference>
<dbReference type="RefSeq" id="WP_183538178.1">
    <property type="nucleotide sequence ID" value="NZ_JACHHV010000001.1"/>
</dbReference>
<dbReference type="Proteomes" id="UP000562464">
    <property type="component" value="Unassembled WGS sequence"/>
</dbReference>
<dbReference type="SUPFAM" id="SSF52540">
    <property type="entry name" value="P-loop containing nucleoside triphosphate hydrolases"/>
    <property type="match status" value="1"/>
</dbReference>
<dbReference type="EMBL" id="JACHHV010000001">
    <property type="protein sequence ID" value="MBB5887213.1"/>
    <property type="molecule type" value="Genomic_DNA"/>
</dbReference>
<evidence type="ECO:0000313" key="3">
    <source>
        <dbReference type="Proteomes" id="UP000562464"/>
    </source>
</evidence>
<keyword evidence="3" id="KW-1185">Reference proteome</keyword>
<name>A0A841C310_9LACT</name>
<dbReference type="GO" id="GO:0006777">
    <property type="term" value="P:Mo-molybdopterin cofactor biosynthetic process"/>
    <property type="evidence" value="ECO:0007669"/>
    <property type="project" value="InterPro"/>
</dbReference>
<reference evidence="2 3" key="1">
    <citation type="submission" date="2020-08" db="EMBL/GenBank/DDBJ databases">
        <title>Genomic Encyclopedia of Type Strains, Phase IV (KMG-IV): sequencing the most valuable type-strain genomes for metagenomic binning, comparative biology and taxonomic classification.</title>
        <authorList>
            <person name="Goeker M."/>
        </authorList>
    </citation>
    <scope>NUCLEOTIDE SEQUENCE [LARGE SCALE GENOMIC DNA]</scope>
    <source>
        <strain evidence="2 3">DSM 14925</strain>
    </source>
</reference>